<dbReference type="OrthoDB" id="333024at2759"/>
<dbReference type="InterPro" id="IPR032675">
    <property type="entry name" value="LRR_dom_sf"/>
</dbReference>
<organism evidence="2 3">
    <name type="scientific">Gigaspora rosea</name>
    <dbReference type="NCBI Taxonomy" id="44941"/>
    <lineage>
        <taxon>Eukaryota</taxon>
        <taxon>Fungi</taxon>
        <taxon>Fungi incertae sedis</taxon>
        <taxon>Mucoromycota</taxon>
        <taxon>Glomeromycotina</taxon>
        <taxon>Glomeromycetes</taxon>
        <taxon>Diversisporales</taxon>
        <taxon>Gigasporaceae</taxon>
        <taxon>Gigaspora</taxon>
    </lineage>
</organism>
<evidence type="ECO:0000313" key="2">
    <source>
        <dbReference type="EMBL" id="RIB11135.1"/>
    </source>
</evidence>
<evidence type="ECO:0000313" key="3">
    <source>
        <dbReference type="Proteomes" id="UP000266673"/>
    </source>
</evidence>
<evidence type="ECO:0000256" key="1">
    <source>
        <dbReference type="ARBA" id="ARBA00022737"/>
    </source>
</evidence>
<dbReference type="InterPro" id="IPR052201">
    <property type="entry name" value="LRR-containing_regulator"/>
</dbReference>
<dbReference type="PANTHER" id="PTHR24111">
    <property type="entry name" value="LEUCINE-RICH REPEAT-CONTAINING PROTEIN 34"/>
    <property type="match status" value="1"/>
</dbReference>
<proteinExistence type="predicted"/>
<protein>
    <submittedName>
        <fullName evidence="2">Uncharacterized protein</fullName>
    </submittedName>
</protein>
<dbReference type="Proteomes" id="UP000266673">
    <property type="component" value="Unassembled WGS sequence"/>
</dbReference>
<dbReference type="Gene3D" id="3.80.10.10">
    <property type="entry name" value="Ribonuclease Inhibitor"/>
    <property type="match status" value="1"/>
</dbReference>
<dbReference type="SMART" id="SM00368">
    <property type="entry name" value="LRR_RI"/>
    <property type="match status" value="2"/>
</dbReference>
<sequence length="257" mass="28933">MIIFGFEGGIAFAKVLCENTTLTSLSLSETKIGFEGGKAFSEALCINTTLTSLNINGNQFGPNGAEALAETTAKSNRGHKACITPETTDTTGKCHFMIVKRVQNVVKKKSQCKNCDIKEEYFNTLNTLSEPQNIKLVYTEKARFEKEQHMELYSNCVYCTELRKKFTTEDSTEKMSLRFLVNDDPKTLSLKKTMPLNYPNVMISTSSYLKILTEWLDNQISGRLITCYDYDEFNILEKIGEGAYAEVNGKIQIRLGQ</sequence>
<comment type="caution">
    <text evidence="2">The sequence shown here is derived from an EMBL/GenBank/DDBJ whole genome shotgun (WGS) entry which is preliminary data.</text>
</comment>
<name>A0A397ULL0_9GLOM</name>
<gene>
    <name evidence="2" type="ORF">C2G38_2042919</name>
</gene>
<dbReference type="Pfam" id="PF13516">
    <property type="entry name" value="LRR_6"/>
    <property type="match status" value="2"/>
</dbReference>
<dbReference type="EMBL" id="QKWP01001169">
    <property type="protein sequence ID" value="RIB11135.1"/>
    <property type="molecule type" value="Genomic_DNA"/>
</dbReference>
<keyword evidence="3" id="KW-1185">Reference proteome</keyword>
<dbReference type="SUPFAM" id="SSF52047">
    <property type="entry name" value="RNI-like"/>
    <property type="match status" value="1"/>
</dbReference>
<reference evidence="2 3" key="1">
    <citation type="submission" date="2018-06" db="EMBL/GenBank/DDBJ databases">
        <title>Comparative genomics reveals the genomic features of Rhizophagus irregularis, R. cerebriforme, R. diaphanum and Gigaspora rosea, and their symbiotic lifestyle signature.</title>
        <authorList>
            <person name="Morin E."/>
            <person name="San Clemente H."/>
            <person name="Chen E.C.H."/>
            <person name="De La Providencia I."/>
            <person name="Hainaut M."/>
            <person name="Kuo A."/>
            <person name="Kohler A."/>
            <person name="Murat C."/>
            <person name="Tang N."/>
            <person name="Roy S."/>
            <person name="Loubradou J."/>
            <person name="Henrissat B."/>
            <person name="Grigoriev I.V."/>
            <person name="Corradi N."/>
            <person name="Roux C."/>
            <person name="Martin F.M."/>
        </authorList>
    </citation>
    <scope>NUCLEOTIDE SEQUENCE [LARGE SCALE GENOMIC DNA]</scope>
    <source>
        <strain evidence="2 3">DAOM 194757</strain>
    </source>
</reference>
<dbReference type="AlphaFoldDB" id="A0A397ULL0"/>
<dbReference type="InterPro" id="IPR001611">
    <property type="entry name" value="Leu-rich_rpt"/>
</dbReference>
<dbReference type="PANTHER" id="PTHR24111:SF0">
    <property type="entry name" value="LEUCINE-RICH REPEAT-CONTAINING PROTEIN"/>
    <property type="match status" value="1"/>
</dbReference>
<keyword evidence="1" id="KW-0677">Repeat</keyword>
<accession>A0A397ULL0</accession>